<evidence type="ECO:0000313" key="3">
    <source>
        <dbReference type="EMBL" id="KAG8428954.1"/>
    </source>
</evidence>
<dbReference type="Proteomes" id="UP000812440">
    <property type="component" value="Unassembled WGS sequence"/>
</dbReference>
<reference evidence="3" key="1">
    <citation type="thesis" date="2020" institute="ProQuest LLC" country="789 East Eisenhower Parkway, Ann Arbor, MI, USA">
        <title>Comparative Genomics and Chromosome Evolution.</title>
        <authorList>
            <person name="Mudd A.B."/>
        </authorList>
    </citation>
    <scope>NUCLEOTIDE SEQUENCE</scope>
    <source>
        <strain evidence="3">Female2</strain>
        <tissue evidence="3">Blood</tissue>
    </source>
</reference>
<feature type="coiled-coil region" evidence="2">
    <location>
        <begin position="11"/>
        <end position="41"/>
    </location>
</feature>
<organism evidence="3 4">
    <name type="scientific">Hymenochirus boettgeri</name>
    <name type="common">Congo dwarf clawed frog</name>
    <dbReference type="NCBI Taxonomy" id="247094"/>
    <lineage>
        <taxon>Eukaryota</taxon>
        <taxon>Metazoa</taxon>
        <taxon>Chordata</taxon>
        <taxon>Craniata</taxon>
        <taxon>Vertebrata</taxon>
        <taxon>Euteleostomi</taxon>
        <taxon>Amphibia</taxon>
        <taxon>Batrachia</taxon>
        <taxon>Anura</taxon>
        <taxon>Pipoidea</taxon>
        <taxon>Pipidae</taxon>
        <taxon>Pipinae</taxon>
        <taxon>Hymenochirus</taxon>
    </lineage>
</organism>
<dbReference type="PANTHER" id="PTHR31996">
    <property type="entry name" value="COILED-COIL DOMAIN-CONTAINING PROTEIN 115"/>
    <property type="match status" value="1"/>
</dbReference>
<name>A0A8T2ICK5_9PIPI</name>
<protein>
    <recommendedName>
        <fullName evidence="1">Vacuolar ATPase assembly protein VMA22</fullName>
    </recommendedName>
</protein>
<dbReference type="Pfam" id="PF21730">
    <property type="entry name" value="Vma22_CCDC115"/>
    <property type="match status" value="1"/>
</dbReference>
<evidence type="ECO:0000313" key="4">
    <source>
        <dbReference type="Proteomes" id="UP000812440"/>
    </source>
</evidence>
<dbReference type="AlphaFoldDB" id="A0A8T2ICK5"/>
<comment type="caution">
    <text evidence="3">The sequence shown here is derived from an EMBL/GenBank/DDBJ whole genome shotgun (WGS) entry which is preliminary data.</text>
</comment>
<dbReference type="PANTHER" id="PTHR31996:SF2">
    <property type="entry name" value="COILED-COIL DOMAIN-CONTAINING PROTEIN 115"/>
    <property type="match status" value="1"/>
</dbReference>
<keyword evidence="2" id="KW-0175">Coiled coil</keyword>
<gene>
    <name evidence="3" type="ORF">GDO86_018732</name>
</gene>
<dbReference type="GO" id="GO:0051082">
    <property type="term" value="F:unfolded protein binding"/>
    <property type="evidence" value="ECO:0007669"/>
    <property type="project" value="TreeGrafter"/>
</dbReference>
<dbReference type="GO" id="GO:0070072">
    <property type="term" value="P:vacuolar proton-transporting V-type ATPase complex assembly"/>
    <property type="evidence" value="ECO:0007669"/>
    <property type="project" value="InterPro"/>
</dbReference>
<evidence type="ECO:0000256" key="1">
    <source>
        <dbReference type="ARBA" id="ARBA00093634"/>
    </source>
</evidence>
<sequence>MGPGEELSRLCDRLDHLLLNLMEDLENLQDKRESLNRLIEQGWFSLSQARYTMGTKSVSSLQYSPDMAPSTLVQDR</sequence>
<proteinExistence type="predicted"/>
<accession>A0A8T2ICK5</accession>
<dbReference type="InterPro" id="IPR040357">
    <property type="entry name" value="Vma22/CCDC115"/>
</dbReference>
<dbReference type="OrthoDB" id="408631at2759"/>
<dbReference type="EMBL" id="JAACNH010018490">
    <property type="protein sequence ID" value="KAG8428954.1"/>
    <property type="molecule type" value="Genomic_DNA"/>
</dbReference>
<keyword evidence="4" id="KW-1185">Reference proteome</keyword>
<evidence type="ECO:0000256" key="2">
    <source>
        <dbReference type="SAM" id="Coils"/>
    </source>
</evidence>